<protein>
    <submittedName>
        <fullName evidence="7">HER043Wp</fullName>
    </submittedName>
</protein>
<feature type="region of interest" description="Disordered" evidence="5">
    <location>
        <begin position="84"/>
        <end position="105"/>
    </location>
</feature>
<accession>A0A0X8HTP3</accession>
<dbReference type="InterPro" id="IPR009057">
    <property type="entry name" value="Homeodomain-like_sf"/>
</dbReference>
<dbReference type="GeneID" id="28724606"/>
<feature type="DNA-binding region" description="Homeobox" evidence="4">
    <location>
        <begin position="99"/>
        <end position="161"/>
    </location>
</feature>
<dbReference type="SUPFAM" id="SSF46689">
    <property type="entry name" value="Homeodomain-like"/>
    <property type="match status" value="1"/>
</dbReference>
<dbReference type="CDD" id="cd00086">
    <property type="entry name" value="homeodomain"/>
    <property type="match status" value="1"/>
</dbReference>
<keyword evidence="3 4" id="KW-0539">Nucleus</keyword>
<proteinExistence type="predicted"/>
<dbReference type="STRING" id="45286.A0A0X8HTP3"/>
<dbReference type="GO" id="GO:0005634">
    <property type="term" value="C:nucleus"/>
    <property type="evidence" value="ECO:0007669"/>
    <property type="project" value="UniProtKB-SubCell"/>
</dbReference>
<dbReference type="InterPro" id="IPR008422">
    <property type="entry name" value="KN_HD"/>
</dbReference>
<evidence type="ECO:0000256" key="2">
    <source>
        <dbReference type="ARBA" id="ARBA00023155"/>
    </source>
</evidence>
<dbReference type="OrthoDB" id="10056939at2759"/>
<dbReference type="InterPro" id="IPR050224">
    <property type="entry name" value="TALE_homeobox"/>
</dbReference>
<gene>
    <name evidence="7" type="ORF">AW171_hschr53267</name>
</gene>
<dbReference type="SMART" id="SM00389">
    <property type="entry name" value="HOX"/>
    <property type="match status" value="1"/>
</dbReference>
<dbReference type="Proteomes" id="UP000243052">
    <property type="component" value="Chromosome v"/>
</dbReference>
<dbReference type="InterPro" id="IPR001356">
    <property type="entry name" value="HD"/>
</dbReference>
<keyword evidence="2 4" id="KW-0371">Homeobox</keyword>
<dbReference type="Gene3D" id="1.10.10.60">
    <property type="entry name" value="Homeodomain-like"/>
    <property type="match status" value="1"/>
</dbReference>
<evidence type="ECO:0000259" key="6">
    <source>
        <dbReference type="PROSITE" id="PS50071"/>
    </source>
</evidence>
<reference evidence="7 8" key="1">
    <citation type="submission" date="2016-01" db="EMBL/GenBank/DDBJ databases">
        <title>Genome sequence of the yeast Holleya sinecauda.</title>
        <authorList>
            <person name="Dietrich F.S."/>
        </authorList>
    </citation>
    <scope>NUCLEOTIDE SEQUENCE [LARGE SCALE GENOMIC DNA]</scope>
    <source>
        <strain evidence="7 8">ATCC 58844</strain>
    </source>
</reference>
<evidence type="ECO:0000256" key="4">
    <source>
        <dbReference type="PROSITE-ProRule" id="PRU00108"/>
    </source>
</evidence>
<comment type="subcellular location">
    <subcellularLocation>
        <location evidence="4">Nucleus</location>
    </subcellularLocation>
</comment>
<sequence>MPDSKTPVRLPSIHHILDVVDTEQSTYSQIFGNAYAHGRDITRLHSPILPRRLGSCVYAMPSIENTQVCPRPAAITKMATGVVDTATPRHKNSASEKKKQNRRSNLPKNIVDILNDWLRDHYENPYPSPQEKKQLLKQTGLNPVQLSNWFINVRRRKIFQNYYELSKNYSRNESGNRDEQSSDLEFDRQLRVGPLTKRKKLIDRLEELKSLSGTNV</sequence>
<organism evidence="7 8">
    <name type="scientific">Eremothecium sinecaudum</name>
    <dbReference type="NCBI Taxonomy" id="45286"/>
    <lineage>
        <taxon>Eukaryota</taxon>
        <taxon>Fungi</taxon>
        <taxon>Dikarya</taxon>
        <taxon>Ascomycota</taxon>
        <taxon>Saccharomycotina</taxon>
        <taxon>Saccharomycetes</taxon>
        <taxon>Saccharomycetales</taxon>
        <taxon>Saccharomycetaceae</taxon>
        <taxon>Eremothecium</taxon>
    </lineage>
</organism>
<evidence type="ECO:0000313" key="7">
    <source>
        <dbReference type="EMBL" id="AMD21322.1"/>
    </source>
</evidence>
<dbReference type="AlphaFoldDB" id="A0A0X8HTP3"/>
<name>A0A0X8HTP3_9SACH</name>
<dbReference type="GO" id="GO:0006355">
    <property type="term" value="P:regulation of DNA-templated transcription"/>
    <property type="evidence" value="ECO:0007669"/>
    <property type="project" value="InterPro"/>
</dbReference>
<dbReference type="GO" id="GO:0003677">
    <property type="term" value="F:DNA binding"/>
    <property type="evidence" value="ECO:0007669"/>
    <property type="project" value="UniProtKB-UniRule"/>
</dbReference>
<feature type="domain" description="Homeobox" evidence="6">
    <location>
        <begin position="97"/>
        <end position="160"/>
    </location>
</feature>
<dbReference type="PROSITE" id="PS50071">
    <property type="entry name" value="HOMEOBOX_2"/>
    <property type="match status" value="1"/>
</dbReference>
<evidence type="ECO:0000256" key="1">
    <source>
        <dbReference type="ARBA" id="ARBA00023125"/>
    </source>
</evidence>
<evidence type="ECO:0000256" key="3">
    <source>
        <dbReference type="ARBA" id="ARBA00023242"/>
    </source>
</evidence>
<keyword evidence="8" id="KW-1185">Reference proteome</keyword>
<dbReference type="EMBL" id="CP014245">
    <property type="protein sequence ID" value="AMD21322.1"/>
    <property type="molecule type" value="Genomic_DNA"/>
</dbReference>
<dbReference type="RefSeq" id="XP_017988318.1">
    <property type="nucleotide sequence ID" value="XM_018132829.1"/>
</dbReference>
<dbReference type="Pfam" id="PF05920">
    <property type="entry name" value="Homeobox_KN"/>
    <property type="match status" value="1"/>
</dbReference>
<evidence type="ECO:0000256" key="5">
    <source>
        <dbReference type="SAM" id="MobiDB-lite"/>
    </source>
</evidence>
<evidence type="ECO:0000313" key="8">
    <source>
        <dbReference type="Proteomes" id="UP000243052"/>
    </source>
</evidence>
<keyword evidence="1 4" id="KW-0238">DNA-binding</keyword>
<dbReference type="PANTHER" id="PTHR11850">
    <property type="entry name" value="HOMEOBOX PROTEIN TRANSCRIPTION FACTORS"/>
    <property type="match status" value="1"/>
</dbReference>